<evidence type="ECO:0000256" key="1">
    <source>
        <dbReference type="SAM" id="MobiDB-lite"/>
    </source>
</evidence>
<accession>A0A7Z0HYF8</accession>
<protein>
    <submittedName>
        <fullName evidence="2">Uncharacterized protein</fullName>
    </submittedName>
</protein>
<proteinExistence type="predicted"/>
<feature type="region of interest" description="Disordered" evidence="1">
    <location>
        <begin position="1"/>
        <end position="27"/>
    </location>
</feature>
<dbReference type="AlphaFoldDB" id="A0A7Z0HYF8"/>
<organism evidence="2 3">
    <name type="scientific">Rhabdonatronobacter sediminivivens</name>
    <dbReference type="NCBI Taxonomy" id="2743469"/>
    <lineage>
        <taxon>Bacteria</taxon>
        <taxon>Pseudomonadati</taxon>
        <taxon>Pseudomonadota</taxon>
        <taxon>Alphaproteobacteria</taxon>
        <taxon>Rhodobacterales</taxon>
        <taxon>Paracoccaceae</taxon>
        <taxon>Rhabdonatronobacter</taxon>
    </lineage>
</organism>
<reference evidence="2 3" key="1">
    <citation type="journal article" date="2000" name="Arch. Microbiol.">
        <title>Rhodobaca bogoriensis gen. nov. and sp. nov., an alkaliphilic purple nonsulfur bacterium from African Rift Valley soda lakes.</title>
        <authorList>
            <person name="Milford A.D."/>
            <person name="Achenbach L.A."/>
            <person name="Jung D.O."/>
            <person name="Madigan M.T."/>
        </authorList>
    </citation>
    <scope>NUCLEOTIDE SEQUENCE [LARGE SCALE GENOMIC DNA]</scope>
    <source>
        <strain evidence="2 3">2376</strain>
    </source>
</reference>
<dbReference type="RefSeq" id="WP_179905312.1">
    <property type="nucleotide sequence ID" value="NZ_JACBXS010000009.1"/>
</dbReference>
<comment type="caution">
    <text evidence="2">The sequence shown here is derived from an EMBL/GenBank/DDBJ whole genome shotgun (WGS) entry which is preliminary data.</text>
</comment>
<keyword evidence="3" id="KW-1185">Reference proteome</keyword>
<dbReference type="EMBL" id="JACBXS010000009">
    <property type="protein sequence ID" value="NYS24609.1"/>
    <property type="molecule type" value="Genomic_DNA"/>
</dbReference>
<feature type="compositionally biased region" description="Basic and acidic residues" evidence="1">
    <location>
        <begin position="48"/>
        <end position="67"/>
    </location>
</feature>
<gene>
    <name evidence="2" type="ORF">HUK65_06355</name>
</gene>
<sequence>MKITAKASTPRHGPAQDRQQFRKRKCRLPLRSDIPVNIQRDAVFSKAGTEKERAQNEPGHCKTDPPRGKLNPGALAGATGADSKADSFKNEEYRLRLERARILCLAIADCDPRDACQIMAAALDDLSAGMPGAPLFSYMDQAAWWSDLASKPELKAYLLACWTRLSPRVQDDFLRFIERRAAA</sequence>
<dbReference type="Proteomes" id="UP000529417">
    <property type="component" value="Unassembled WGS sequence"/>
</dbReference>
<evidence type="ECO:0000313" key="3">
    <source>
        <dbReference type="Proteomes" id="UP000529417"/>
    </source>
</evidence>
<name>A0A7Z0HYF8_9RHOB</name>
<evidence type="ECO:0000313" key="2">
    <source>
        <dbReference type="EMBL" id="NYS24609.1"/>
    </source>
</evidence>
<feature type="region of interest" description="Disordered" evidence="1">
    <location>
        <begin position="39"/>
        <end position="71"/>
    </location>
</feature>